<reference evidence="7" key="3">
    <citation type="submission" date="2015-04" db="UniProtKB">
        <authorList>
            <consortium name="EnsemblPlants"/>
        </authorList>
    </citation>
    <scope>IDENTIFICATION</scope>
    <source>
        <strain evidence="7">cv. Jemalong A17</strain>
    </source>
</reference>
<evidence type="ECO:0000256" key="4">
    <source>
        <dbReference type="PROSITE-ProRule" id="PRU00221"/>
    </source>
</evidence>
<dbReference type="FunFam" id="2.130.10.10:FF:000516">
    <property type="entry name" value="WD repeat-containing protein 55-like"/>
    <property type="match status" value="1"/>
</dbReference>
<protein>
    <submittedName>
        <fullName evidence="6">Transducin/WD-40 repeat protein</fullName>
    </submittedName>
</protein>
<feature type="region of interest" description="Disordered" evidence="5">
    <location>
        <begin position="304"/>
        <end position="323"/>
    </location>
</feature>
<proteinExistence type="inferred from homology"/>
<organism evidence="6 8">
    <name type="scientific">Medicago truncatula</name>
    <name type="common">Barrel medic</name>
    <name type="synonym">Medicago tribuloides</name>
    <dbReference type="NCBI Taxonomy" id="3880"/>
    <lineage>
        <taxon>Eukaryota</taxon>
        <taxon>Viridiplantae</taxon>
        <taxon>Streptophyta</taxon>
        <taxon>Embryophyta</taxon>
        <taxon>Tracheophyta</taxon>
        <taxon>Spermatophyta</taxon>
        <taxon>Magnoliopsida</taxon>
        <taxon>eudicotyledons</taxon>
        <taxon>Gunneridae</taxon>
        <taxon>Pentapetalae</taxon>
        <taxon>rosids</taxon>
        <taxon>fabids</taxon>
        <taxon>Fabales</taxon>
        <taxon>Fabaceae</taxon>
        <taxon>Papilionoideae</taxon>
        <taxon>50 kb inversion clade</taxon>
        <taxon>NPAAA clade</taxon>
        <taxon>Hologalegina</taxon>
        <taxon>IRL clade</taxon>
        <taxon>Trifolieae</taxon>
        <taxon>Medicago</taxon>
    </lineage>
</organism>
<dbReference type="EMBL" id="CM001220">
    <property type="protein sequence ID" value="KEH30658.1"/>
    <property type="molecule type" value="Genomic_DNA"/>
</dbReference>
<evidence type="ECO:0000256" key="1">
    <source>
        <dbReference type="ARBA" id="ARBA00007625"/>
    </source>
</evidence>
<dbReference type="InterPro" id="IPR001680">
    <property type="entry name" value="WD40_rpt"/>
</dbReference>
<evidence type="ECO:0000256" key="2">
    <source>
        <dbReference type="ARBA" id="ARBA00022574"/>
    </source>
</evidence>
<feature type="repeat" description="WD" evidence="4">
    <location>
        <begin position="93"/>
        <end position="133"/>
    </location>
</feature>
<dbReference type="EnsemblPlants" id="KEH30658">
    <property type="protein sequence ID" value="KEH30658"/>
    <property type="gene ID" value="MTR_4g077783"/>
</dbReference>
<dbReference type="SMART" id="SM00320">
    <property type="entry name" value="WD40"/>
    <property type="match status" value="6"/>
</dbReference>
<evidence type="ECO:0000313" key="7">
    <source>
        <dbReference type="EnsemblPlants" id="KEH30658"/>
    </source>
</evidence>
<dbReference type="PANTHER" id="PTHR44019:SF20">
    <property type="entry name" value="WD REPEAT-CONTAINING PROTEIN 55"/>
    <property type="match status" value="1"/>
</dbReference>
<dbReference type="InterPro" id="IPR050505">
    <property type="entry name" value="WDR55/POC1"/>
</dbReference>
<reference evidence="6 8" key="1">
    <citation type="journal article" date="2011" name="Nature">
        <title>The Medicago genome provides insight into the evolution of rhizobial symbioses.</title>
        <authorList>
            <person name="Young N.D."/>
            <person name="Debelle F."/>
            <person name="Oldroyd G.E."/>
            <person name="Geurts R."/>
            <person name="Cannon S.B."/>
            <person name="Udvardi M.K."/>
            <person name="Benedito V.A."/>
            <person name="Mayer K.F."/>
            <person name="Gouzy J."/>
            <person name="Schoof H."/>
            <person name="Van de Peer Y."/>
            <person name="Proost S."/>
            <person name="Cook D.R."/>
            <person name="Meyers B.C."/>
            <person name="Spannagl M."/>
            <person name="Cheung F."/>
            <person name="De Mita S."/>
            <person name="Krishnakumar V."/>
            <person name="Gundlach H."/>
            <person name="Zhou S."/>
            <person name="Mudge J."/>
            <person name="Bharti A.K."/>
            <person name="Murray J.D."/>
            <person name="Naoumkina M.A."/>
            <person name="Rosen B."/>
            <person name="Silverstein K.A."/>
            <person name="Tang H."/>
            <person name="Rombauts S."/>
            <person name="Zhao P.X."/>
            <person name="Zhou P."/>
            <person name="Barbe V."/>
            <person name="Bardou P."/>
            <person name="Bechner M."/>
            <person name="Bellec A."/>
            <person name="Berger A."/>
            <person name="Berges H."/>
            <person name="Bidwell S."/>
            <person name="Bisseling T."/>
            <person name="Choisne N."/>
            <person name="Couloux A."/>
            <person name="Denny R."/>
            <person name="Deshpande S."/>
            <person name="Dai X."/>
            <person name="Doyle J.J."/>
            <person name="Dudez A.M."/>
            <person name="Farmer A.D."/>
            <person name="Fouteau S."/>
            <person name="Franken C."/>
            <person name="Gibelin C."/>
            <person name="Gish J."/>
            <person name="Goldstein S."/>
            <person name="Gonzalez A.J."/>
            <person name="Green P.J."/>
            <person name="Hallab A."/>
            <person name="Hartog M."/>
            <person name="Hua A."/>
            <person name="Humphray S.J."/>
            <person name="Jeong D.H."/>
            <person name="Jing Y."/>
            <person name="Jocker A."/>
            <person name="Kenton S.M."/>
            <person name="Kim D.J."/>
            <person name="Klee K."/>
            <person name="Lai H."/>
            <person name="Lang C."/>
            <person name="Lin S."/>
            <person name="Macmil S.L."/>
            <person name="Magdelenat G."/>
            <person name="Matthews L."/>
            <person name="McCorrison J."/>
            <person name="Monaghan E.L."/>
            <person name="Mun J.H."/>
            <person name="Najar F.Z."/>
            <person name="Nicholson C."/>
            <person name="Noirot C."/>
            <person name="O'Bleness M."/>
            <person name="Paule C.R."/>
            <person name="Poulain J."/>
            <person name="Prion F."/>
            <person name="Qin B."/>
            <person name="Qu C."/>
            <person name="Retzel E.F."/>
            <person name="Riddle C."/>
            <person name="Sallet E."/>
            <person name="Samain S."/>
            <person name="Samson N."/>
            <person name="Sanders I."/>
            <person name="Saurat O."/>
            <person name="Scarpelli C."/>
            <person name="Schiex T."/>
            <person name="Segurens B."/>
            <person name="Severin A.J."/>
            <person name="Sherrier D.J."/>
            <person name="Shi R."/>
            <person name="Sims S."/>
            <person name="Singer S.R."/>
            <person name="Sinharoy S."/>
            <person name="Sterck L."/>
            <person name="Viollet A."/>
            <person name="Wang B.B."/>
            <person name="Wang K."/>
            <person name="Wang M."/>
            <person name="Wang X."/>
            <person name="Warfsmann J."/>
            <person name="Weissenbach J."/>
            <person name="White D.D."/>
            <person name="White J.D."/>
            <person name="Wiley G.B."/>
            <person name="Wincker P."/>
            <person name="Xing Y."/>
            <person name="Yang L."/>
            <person name="Yao Z."/>
            <person name="Ying F."/>
            <person name="Zhai J."/>
            <person name="Zhou L."/>
            <person name="Zuber A."/>
            <person name="Denarie J."/>
            <person name="Dixon R.A."/>
            <person name="May G.D."/>
            <person name="Schwartz D.C."/>
            <person name="Rogers J."/>
            <person name="Quetier F."/>
            <person name="Town C.D."/>
            <person name="Roe B.A."/>
        </authorList>
    </citation>
    <scope>NUCLEOTIDE SEQUENCE [LARGE SCALE GENOMIC DNA]</scope>
    <source>
        <strain evidence="6">A17</strain>
        <strain evidence="7 8">cv. Jemalong A17</strain>
    </source>
</reference>
<gene>
    <name evidence="6" type="ordered locus">MTR_4g077783</name>
</gene>
<dbReference type="PANTHER" id="PTHR44019">
    <property type="entry name" value="WD REPEAT-CONTAINING PROTEIN 55"/>
    <property type="match status" value="1"/>
</dbReference>
<comment type="similarity">
    <text evidence="1">Belongs to the WD repeat WDR55 family.</text>
</comment>
<dbReference type="SUPFAM" id="SSF50978">
    <property type="entry name" value="WD40 repeat-like"/>
    <property type="match status" value="1"/>
</dbReference>
<evidence type="ECO:0000313" key="6">
    <source>
        <dbReference type="EMBL" id="KEH30658.1"/>
    </source>
</evidence>
<name>A0A072UNM7_MEDTR</name>
<dbReference type="Pfam" id="PF24796">
    <property type="entry name" value="WDR55"/>
    <property type="match status" value="1"/>
</dbReference>
<accession>A0A072UNM7</accession>
<reference evidence="6 8" key="2">
    <citation type="journal article" date="2014" name="BMC Genomics">
        <title>An improved genome release (version Mt4.0) for the model legume Medicago truncatula.</title>
        <authorList>
            <person name="Tang H."/>
            <person name="Krishnakumar V."/>
            <person name="Bidwell S."/>
            <person name="Rosen B."/>
            <person name="Chan A."/>
            <person name="Zhou S."/>
            <person name="Gentzbittel L."/>
            <person name="Childs K.L."/>
            <person name="Yandell M."/>
            <person name="Gundlach H."/>
            <person name="Mayer K.F."/>
            <person name="Schwartz D.C."/>
            <person name="Town C.D."/>
        </authorList>
    </citation>
    <scope>GENOME REANNOTATION</scope>
    <source>
        <strain evidence="6">A17</strain>
        <strain evidence="7 8">cv. Jemalong A17</strain>
    </source>
</reference>
<dbReference type="PROSITE" id="PS00678">
    <property type="entry name" value="WD_REPEATS_1"/>
    <property type="match status" value="2"/>
</dbReference>
<evidence type="ECO:0000256" key="3">
    <source>
        <dbReference type="ARBA" id="ARBA00022737"/>
    </source>
</evidence>
<dbReference type="InterPro" id="IPR019775">
    <property type="entry name" value="WD40_repeat_CS"/>
</dbReference>
<keyword evidence="8" id="KW-1185">Reference proteome</keyword>
<keyword evidence="3" id="KW-0677">Repeat</keyword>
<evidence type="ECO:0000256" key="5">
    <source>
        <dbReference type="SAM" id="MobiDB-lite"/>
    </source>
</evidence>
<dbReference type="Proteomes" id="UP000002051">
    <property type="component" value="Chromosome 4"/>
</dbReference>
<dbReference type="AlphaFoldDB" id="A0A072UNM7"/>
<dbReference type="InterPro" id="IPR036322">
    <property type="entry name" value="WD40_repeat_dom_sf"/>
</dbReference>
<dbReference type="ExpressionAtlas" id="A0A072UNM7">
    <property type="expression patterns" value="differential"/>
</dbReference>
<sequence length="505" mass="55572">MEINLGKLAFDIDFHPSDNLVATGLIDGDLHLYRYSSDNTNSDPVRLLEIHAHTESCRAARFINGGRALLTGSPDFSILATDVETGSTIARLDNAHEAAVNRLVNLTESTVASGDDDGCIKVWDTRERSCCNSFEAHEDYISDITFASDAMKLLATSGDGTLSVCNLRRNKVQAQSEFSEDELLSVVLMKNGRKVVCGSQTGIMLLYSWGCFKDCSDRFVDLSSNSIDTMLKLDEDRIITGSENGMINLVGILPNRVIQPVAEHSEYPVERLAFSHDRKFLGSIAHDQMLKLWDLDNILQGSRNTQRNENGGVDNDVDSDNEDEMDVDNNTSKFTKVHYITVCVSDHHSCFLLRRLSLHLTTTSASLSYALSLSHRSLTTGHRISSLEEGRMTTEEEEDEGMVVSILGGRSDDEGGCGGDCGGAGCPWWERRKAQCTHSREDEERVCGFDKTAPVLNLLVAKHSIVIGRLCAFCNSLFVDTFVGNKRKNASKGHAAAPCLGDTLW</sequence>
<dbReference type="STRING" id="3880.A0A072UNM7"/>
<dbReference type="HOGENOM" id="CLU_565481_0_0_1"/>
<dbReference type="InterPro" id="IPR015943">
    <property type="entry name" value="WD40/YVTN_repeat-like_dom_sf"/>
</dbReference>
<dbReference type="Gene3D" id="2.130.10.10">
    <property type="entry name" value="YVTN repeat-like/Quinoprotein amine dehydrogenase"/>
    <property type="match status" value="2"/>
</dbReference>
<evidence type="ECO:0000313" key="8">
    <source>
        <dbReference type="Proteomes" id="UP000002051"/>
    </source>
</evidence>
<dbReference type="PROSITE" id="PS50082">
    <property type="entry name" value="WD_REPEATS_2"/>
    <property type="match status" value="1"/>
</dbReference>
<keyword evidence="2 4" id="KW-0853">WD repeat</keyword>